<dbReference type="AlphaFoldDB" id="A0A8S9S9Y4"/>
<feature type="compositionally biased region" description="Polar residues" evidence="1">
    <location>
        <begin position="39"/>
        <end position="49"/>
    </location>
</feature>
<accession>A0A8S9S9Y4</accession>
<organism evidence="2 3">
    <name type="scientific">Brassica cretica</name>
    <name type="common">Mustard</name>
    <dbReference type="NCBI Taxonomy" id="69181"/>
    <lineage>
        <taxon>Eukaryota</taxon>
        <taxon>Viridiplantae</taxon>
        <taxon>Streptophyta</taxon>
        <taxon>Embryophyta</taxon>
        <taxon>Tracheophyta</taxon>
        <taxon>Spermatophyta</taxon>
        <taxon>Magnoliopsida</taxon>
        <taxon>eudicotyledons</taxon>
        <taxon>Gunneridae</taxon>
        <taxon>Pentapetalae</taxon>
        <taxon>rosids</taxon>
        <taxon>malvids</taxon>
        <taxon>Brassicales</taxon>
        <taxon>Brassicaceae</taxon>
        <taxon>Brassiceae</taxon>
        <taxon>Brassica</taxon>
    </lineage>
</organism>
<evidence type="ECO:0000256" key="1">
    <source>
        <dbReference type="SAM" id="MobiDB-lite"/>
    </source>
</evidence>
<protein>
    <submittedName>
        <fullName evidence="2">Uncharacterized protein</fullName>
    </submittedName>
</protein>
<proteinExistence type="predicted"/>
<sequence length="332" mass="36844">MVHGELAALAGRADPWYDRARRQADRQHGHARWAIWPVSRTSSPASQPGTGPCSPGELARVVAELAGDSTGNAVVLAGRAGPCHGRARPRYQAMLAGRAGSCRGRAHRARRAIRFGYIDSVVTDFDPNTGLESIGPPLTVTMYGCSLRWVVKPRLASKEFVRPLWFQQSVRNGCLQMVERPTRLPLPLGRLNSSIFGNMEGSPYQKFFIFWKGARFQGPNSGFLLAGTWSVPLSGTRGSESCLEARGNDTGAPLRQDPVPLVLLAWVPFKPEMTRLELWILNRVWAAESSCWENPGIFEAMNLCFEERRECYRVDASTLQMREFLLERTGAS</sequence>
<reference evidence="2" key="1">
    <citation type="submission" date="2019-12" db="EMBL/GenBank/DDBJ databases">
        <title>Genome sequencing and annotation of Brassica cretica.</title>
        <authorList>
            <person name="Studholme D.J."/>
            <person name="Sarris P."/>
        </authorList>
    </citation>
    <scope>NUCLEOTIDE SEQUENCE</scope>
    <source>
        <strain evidence="2">PFS-109/04</strain>
        <tissue evidence="2">Leaf</tissue>
    </source>
</reference>
<gene>
    <name evidence="2" type="ORF">F2Q69_00035636</name>
</gene>
<evidence type="ECO:0000313" key="3">
    <source>
        <dbReference type="Proteomes" id="UP000712600"/>
    </source>
</evidence>
<dbReference type="Proteomes" id="UP000712600">
    <property type="component" value="Unassembled WGS sequence"/>
</dbReference>
<dbReference type="EMBL" id="QGKX02000004">
    <property type="protein sequence ID" value="KAF3598552.1"/>
    <property type="molecule type" value="Genomic_DNA"/>
</dbReference>
<feature type="region of interest" description="Disordered" evidence="1">
    <location>
        <begin position="28"/>
        <end position="54"/>
    </location>
</feature>
<name>A0A8S9S9Y4_BRACR</name>
<comment type="caution">
    <text evidence="2">The sequence shown here is derived from an EMBL/GenBank/DDBJ whole genome shotgun (WGS) entry which is preliminary data.</text>
</comment>
<evidence type="ECO:0000313" key="2">
    <source>
        <dbReference type="EMBL" id="KAF3598552.1"/>
    </source>
</evidence>